<evidence type="ECO:0000313" key="9">
    <source>
        <dbReference type="EMBL" id="GAA6196956.1"/>
    </source>
</evidence>
<keyword evidence="4 7" id="KW-1133">Transmembrane helix</keyword>
<feature type="transmembrane region" description="Helical" evidence="7">
    <location>
        <begin position="369"/>
        <end position="390"/>
    </location>
</feature>
<dbReference type="PROSITE" id="PS50850">
    <property type="entry name" value="MFS"/>
    <property type="match status" value="1"/>
</dbReference>
<dbReference type="RefSeq" id="WP_353400359.1">
    <property type="nucleotide sequence ID" value="NZ_BAABWU010000008.1"/>
</dbReference>
<gene>
    <name evidence="9" type="ORF">NBRC116598_24000</name>
</gene>
<evidence type="ECO:0000256" key="4">
    <source>
        <dbReference type="ARBA" id="ARBA00022989"/>
    </source>
</evidence>
<evidence type="ECO:0000259" key="8">
    <source>
        <dbReference type="PROSITE" id="PS50850"/>
    </source>
</evidence>
<proteinExistence type="predicted"/>
<dbReference type="PANTHER" id="PTHR23513:SF6">
    <property type="entry name" value="MAJOR FACILITATOR SUPERFAMILY ASSOCIATED DOMAIN-CONTAINING PROTEIN"/>
    <property type="match status" value="1"/>
</dbReference>
<feature type="transmembrane region" description="Helical" evidence="7">
    <location>
        <begin position="250"/>
        <end position="269"/>
    </location>
</feature>
<keyword evidence="10" id="KW-1185">Reference proteome</keyword>
<reference evidence="9 10" key="1">
    <citation type="submission" date="2024-04" db="EMBL/GenBank/DDBJ databases">
        <title>Draft genome sequence of Pseudophaeobacter arcticus NBRC 116598.</title>
        <authorList>
            <person name="Miyakawa T."/>
            <person name="Kusuya Y."/>
            <person name="Miura T."/>
        </authorList>
    </citation>
    <scope>NUCLEOTIDE SEQUENCE [LARGE SCALE GENOMIC DNA]</scope>
    <source>
        <strain evidence="9 10">SU-CL00105</strain>
    </source>
</reference>
<evidence type="ECO:0000256" key="7">
    <source>
        <dbReference type="SAM" id="Phobius"/>
    </source>
</evidence>
<dbReference type="EMBL" id="BAABWU010000008">
    <property type="protein sequence ID" value="GAA6196956.1"/>
    <property type="molecule type" value="Genomic_DNA"/>
</dbReference>
<evidence type="ECO:0000256" key="2">
    <source>
        <dbReference type="ARBA" id="ARBA00022475"/>
    </source>
</evidence>
<dbReference type="Gene3D" id="1.20.1250.20">
    <property type="entry name" value="MFS general substrate transporter like domains"/>
    <property type="match status" value="1"/>
</dbReference>
<keyword evidence="2" id="KW-1003">Cell membrane</keyword>
<feature type="domain" description="Major facilitator superfamily (MFS) profile" evidence="8">
    <location>
        <begin position="1"/>
        <end position="398"/>
    </location>
</feature>
<feature type="transmembrane region" description="Helical" evidence="7">
    <location>
        <begin position="45"/>
        <end position="69"/>
    </location>
</feature>
<dbReference type="Proteomes" id="UP001441944">
    <property type="component" value="Unassembled WGS sequence"/>
</dbReference>
<dbReference type="InterPro" id="IPR036259">
    <property type="entry name" value="MFS_trans_sf"/>
</dbReference>
<feature type="region of interest" description="Disordered" evidence="6">
    <location>
        <begin position="400"/>
        <end position="448"/>
    </location>
</feature>
<keyword evidence="3 7" id="KW-0812">Transmembrane</keyword>
<organism evidence="9 10">
    <name type="scientific">Pseudophaeobacter arcticus</name>
    <dbReference type="NCBI Taxonomy" id="385492"/>
    <lineage>
        <taxon>Bacteria</taxon>
        <taxon>Pseudomonadati</taxon>
        <taxon>Pseudomonadota</taxon>
        <taxon>Alphaproteobacteria</taxon>
        <taxon>Rhodobacterales</taxon>
        <taxon>Paracoccaceae</taxon>
        <taxon>Pseudophaeobacter</taxon>
    </lineage>
</organism>
<dbReference type="PANTHER" id="PTHR23513">
    <property type="entry name" value="INTEGRAL MEMBRANE EFFLUX PROTEIN-RELATED"/>
    <property type="match status" value="1"/>
</dbReference>
<comment type="subcellular location">
    <subcellularLocation>
        <location evidence="1">Cell membrane</location>
        <topology evidence="1">Multi-pass membrane protein</topology>
    </subcellularLocation>
</comment>
<feature type="transmembrane region" description="Helical" evidence="7">
    <location>
        <begin position="217"/>
        <end position="238"/>
    </location>
</feature>
<evidence type="ECO:0000256" key="1">
    <source>
        <dbReference type="ARBA" id="ARBA00004651"/>
    </source>
</evidence>
<feature type="transmembrane region" description="Helical" evidence="7">
    <location>
        <begin position="308"/>
        <end position="332"/>
    </location>
</feature>
<protein>
    <submittedName>
        <fullName evidence="9">MFS transporter</fullName>
    </submittedName>
</protein>
<evidence type="ECO:0000313" key="10">
    <source>
        <dbReference type="Proteomes" id="UP001441944"/>
    </source>
</evidence>
<feature type="compositionally biased region" description="Basic and acidic residues" evidence="6">
    <location>
        <begin position="401"/>
        <end position="426"/>
    </location>
</feature>
<accession>A0ABQ0AM59</accession>
<keyword evidence="5 7" id="KW-0472">Membrane</keyword>
<name>A0ABQ0AM59_9RHOB</name>
<evidence type="ECO:0000256" key="3">
    <source>
        <dbReference type="ARBA" id="ARBA00022692"/>
    </source>
</evidence>
<evidence type="ECO:0000256" key="6">
    <source>
        <dbReference type="SAM" id="MobiDB-lite"/>
    </source>
</evidence>
<dbReference type="InterPro" id="IPR020846">
    <property type="entry name" value="MFS_dom"/>
</dbReference>
<dbReference type="Pfam" id="PF07690">
    <property type="entry name" value="MFS_1"/>
    <property type="match status" value="1"/>
</dbReference>
<feature type="transmembrane region" description="Helical" evidence="7">
    <location>
        <begin position="344"/>
        <end position="363"/>
    </location>
</feature>
<sequence>MLAVLKNRSFRHMFAAQVIAIIGTGLATVALGLIAYDLAGADASIVLSIALTIKMVSYVTLAPIAAALASQFPRRSWLVTLDILRALVALALPFVSEIWQIYVLIFVMQASSAGFTPAFQATIPDVLPDEDDYTNALSLSRLAYDIESLLSPTLAALLLTLVTANSLFFGTAAGFIASALLVVSTVLPSPQPSATTGLYQRTTLGIRIYLKTPRLRGLLGLTAVAASVSAMVIINTVVIIRAELGLSEHMVALALAAFGAGSMLAAFTLPRLLAGHQDRSLMIAGALIAILAQTGLAAYAIFANAALLPVMLCWFLSGFGYSTVLTPSGRLLKRSARAEDRPAVFAAQFTLSHGCWLITYPLAGWSMSSFGMGISLLVLNALAILGLLYAQRQWPADDPENLPHAHPELAADHPHLQSTADQEKSTSQRHSHPYVIDELHKTFPPRNQ</sequence>
<feature type="transmembrane region" description="Helical" evidence="7">
    <location>
        <begin position="281"/>
        <end position="302"/>
    </location>
</feature>
<evidence type="ECO:0000256" key="5">
    <source>
        <dbReference type="ARBA" id="ARBA00023136"/>
    </source>
</evidence>
<dbReference type="CDD" id="cd06173">
    <property type="entry name" value="MFS_MefA_like"/>
    <property type="match status" value="1"/>
</dbReference>
<feature type="transmembrane region" description="Helical" evidence="7">
    <location>
        <begin position="12"/>
        <end position="39"/>
    </location>
</feature>
<dbReference type="SUPFAM" id="SSF103473">
    <property type="entry name" value="MFS general substrate transporter"/>
    <property type="match status" value="1"/>
</dbReference>
<dbReference type="InterPro" id="IPR011701">
    <property type="entry name" value="MFS"/>
</dbReference>
<comment type="caution">
    <text evidence="9">The sequence shown here is derived from an EMBL/GenBank/DDBJ whole genome shotgun (WGS) entry which is preliminary data.</text>
</comment>